<proteinExistence type="predicted"/>
<evidence type="ECO:0000259" key="1">
    <source>
        <dbReference type="Pfam" id="PF04909"/>
    </source>
</evidence>
<dbReference type="AlphaFoldDB" id="A0A0F9SMR3"/>
<protein>
    <recommendedName>
        <fullName evidence="1">Amidohydrolase-related domain-containing protein</fullName>
    </recommendedName>
</protein>
<comment type="caution">
    <text evidence="2">The sequence shown here is derived from an EMBL/GenBank/DDBJ whole genome shotgun (WGS) entry which is preliminary data.</text>
</comment>
<dbReference type="InterPro" id="IPR006680">
    <property type="entry name" value="Amidohydro-rel"/>
</dbReference>
<dbReference type="Pfam" id="PF04909">
    <property type="entry name" value="Amidohydro_2"/>
    <property type="match status" value="1"/>
</dbReference>
<dbReference type="EMBL" id="LAZR01000452">
    <property type="protein sequence ID" value="KKN68314.1"/>
    <property type="molecule type" value="Genomic_DNA"/>
</dbReference>
<reference evidence="2" key="1">
    <citation type="journal article" date="2015" name="Nature">
        <title>Complex archaea that bridge the gap between prokaryotes and eukaryotes.</title>
        <authorList>
            <person name="Spang A."/>
            <person name="Saw J.H."/>
            <person name="Jorgensen S.L."/>
            <person name="Zaremba-Niedzwiedzka K."/>
            <person name="Martijn J."/>
            <person name="Lind A.E."/>
            <person name="van Eijk R."/>
            <person name="Schleper C."/>
            <person name="Guy L."/>
            <person name="Ettema T.J."/>
        </authorList>
    </citation>
    <scope>NUCLEOTIDE SEQUENCE</scope>
</reference>
<name>A0A0F9SMR3_9ZZZZ</name>
<accession>A0A0F9SMR3</accession>
<dbReference type="SUPFAM" id="SSF51556">
    <property type="entry name" value="Metallo-dependent hydrolases"/>
    <property type="match status" value="1"/>
</dbReference>
<feature type="domain" description="Amidohydrolase-related" evidence="1">
    <location>
        <begin position="191"/>
        <end position="406"/>
    </location>
</feature>
<gene>
    <name evidence="2" type="ORF">LCGC14_0452710</name>
</gene>
<evidence type="ECO:0000313" key="2">
    <source>
        <dbReference type="EMBL" id="KKN68314.1"/>
    </source>
</evidence>
<dbReference type="PANTHER" id="PTHR43383">
    <property type="entry name" value="NODULIN 6"/>
    <property type="match status" value="1"/>
</dbReference>
<dbReference type="InterPro" id="IPR032466">
    <property type="entry name" value="Metal_Hydrolase"/>
</dbReference>
<dbReference type="PANTHER" id="PTHR43383:SF2">
    <property type="entry name" value="AMIDOHYDROLASE 2 FAMILY PROTEIN"/>
    <property type="match status" value="1"/>
</dbReference>
<dbReference type="Gene3D" id="3.20.20.140">
    <property type="entry name" value="Metal-dependent hydrolases"/>
    <property type="match status" value="1"/>
</dbReference>
<sequence>MQPDALETSLYDAMAALDIIDCHEHLGPEKDRVESQVDVFTLFSHYTRGDLLVAGMSEPDFRSLSDHDIPLQRRWELFRPYWQEIRWGSYARAALLAAQKFYEIDDINDSTFELLSERMQQANTPGIYQRVLADTCNIRAALTQCGSTDVGTPLLKPLMPVFFDTRSWEFLSNEPCVADTEVSSLDNYVEAVRRYVVRVKSEGAVGLKMVSNPYGTPNREEAAAAFDALRADSEMYLADPNPLKDYLADQAIAIGTEEGMVIAVHTGYWGDFRQLDPLHMIPMLQRHEKAKFDIYHLGYPWMREALMLGKGFPNVWLNFCWTHIISQRFAVAGLDEAIDLVPMSKILIFGGDYSMAVEKVYGHLVMAREDIAEVLARRIRRGLISESQALELTRKWFWDNPKDLYSLDL</sequence>
<dbReference type="GO" id="GO:0016787">
    <property type="term" value="F:hydrolase activity"/>
    <property type="evidence" value="ECO:0007669"/>
    <property type="project" value="InterPro"/>
</dbReference>
<organism evidence="2">
    <name type="scientific">marine sediment metagenome</name>
    <dbReference type="NCBI Taxonomy" id="412755"/>
    <lineage>
        <taxon>unclassified sequences</taxon>
        <taxon>metagenomes</taxon>
        <taxon>ecological metagenomes</taxon>
    </lineage>
</organism>